<keyword evidence="1" id="KW-0472">Membrane</keyword>
<dbReference type="Gene3D" id="3.55.50.30">
    <property type="match status" value="1"/>
</dbReference>
<dbReference type="Proteomes" id="UP001193389">
    <property type="component" value="Chromosome"/>
</dbReference>
<dbReference type="AlphaFoldDB" id="A0A5K7S4A2"/>
<proteinExistence type="predicted"/>
<evidence type="ECO:0000256" key="1">
    <source>
        <dbReference type="SAM" id="Phobius"/>
    </source>
</evidence>
<keyword evidence="1" id="KW-0812">Transmembrane</keyword>
<evidence type="ECO:0000259" key="3">
    <source>
        <dbReference type="Pfam" id="PF16344"/>
    </source>
</evidence>
<dbReference type="Pfam" id="PF04773">
    <property type="entry name" value="FecR"/>
    <property type="match status" value="1"/>
</dbReference>
<name>A0A5K7S4A2_9BACT</name>
<keyword evidence="5" id="KW-1185">Reference proteome</keyword>
<protein>
    <submittedName>
        <fullName evidence="4">Anti-sigma factor</fullName>
    </submittedName>
</protein>
<evidence type="ECO:0000259" key="2">
    <source>
        <dbReference type="Pfam" id="PF04773"/>
    </source>
</evidence>
<gene>
    <name evidence="4" type="ORF">AQPE_0466</name>
</gene>
<dbReference type="Pfam" id="PF16344">
    <property type="entry name" value="FecR_C"/>
    <property type="match status" value="1"/>
</dbReference>
<dbReference type="Gene3D" id="2.60.120.1440">
    <property type="match status" value="1"/>
</dbReference>
<dbReference type="PIRSF" id="PIRSF018266">
    <property type="entry name" value="FecR"/>
    <property type="match status" value="1"/>
</dbReference>
<dbReference type="InterPro" id="IPR012373">
    <property type="entry name" value="Ferrdict_sens_TM"/>
</dbReference>
<evidence type="ECO:0000313" key="5">
    <source>
        <dbReference type="Proteomes" id="UP001193389"/>
    </source>
</evidence>
<feature type="transmembrane region" description="Helical" evidence="1">
    <location>
        <begin position="89"/>
        <end position="107"/>
    </location>
</feature>
<dbReference type="KEGG" id="anf:AQPE_0466"/>
<sequence length="339" mass="39146">MQTDNKIQLLQNFLNGSITDQELKNLFVWLNSEKGNMEFEKLLNEKWLTNKFQTTENIDSTILFSRIKTKIEDKQLSSRKQLLIRFRKVAAIFILGLLIPTIYFTVLNPQKDNKKVVYLKESLSNEKIRKMTLPDGTAVWLMSGSTITYPSNFSENKTRNVEITGEAFLNVAKDSLHPFILNLGEVGLKVVGTSFNVMNYGDEDRVNVVLKTGKVDLFKGKYNPDNDFVHLAPGQLMTYKKGEPEFLISYVDVDKYISWINGTLLFHNDRFEEVLKKLGKWYNISIEVNDREISNFLFTATIKNENLDQIVDLLKYSTPFKYSIYKADGVTKLVVEKMK</sequence>
<reference evidence="4" key="1">
    <citation type="journal article" date="2020" name="Int. J. Syst. Evol. Microbiol.">
        <title>Aquipluma nitroreducens gen. nov. sp. nov., a novel facultatively anaerobic bacterium isolated from a freshwater lake.</title>
        <authorList>
            <person name="Watanabe M."/>
            <person name="Kojima H."/>
            <person name="Fukui M."/>
        </authorList>
    </citation>
    <scope>NUCLEOTIDE SEQUENCE</scope>
    <source>
        <strain evidence="4">MeG22</strain>
    </source>
</reference>
<dbReference type="GO" id="GO:0016989">
    <property type="term" value="F:sigma factor antagonist activity"/>
    <property type="evidence" value="ECO:0007669"/>
    <property type="project" value="TreeGrafter"/>
</dbReference>
<keyword evidence="1" id="KW-1133">Transmembrane helix</keyword>
<dbReference type="InterPro" id="IPR032508">
    <property type="entry name" value="FecR_C"/>
</dbReference>
<dbReference type="RefSeq" id="WP_318349411.1">
    <property type="nucleotide sequence ID" value="NZ_AP018694.1"/>
</dbReference>
<dbReference type="PANTHER" id="PTHR30273">
    <property type="entry name" value="PERIPLASMIC SIGNAL SENSOR AND SIGMA FACTOR ACTIVATOR FECR-RELATED"/>
    <property type="match status" value="1"/>
</dbReference>
<dbReference type="EMBL" id="AP018694">
    <property type="protein sequence ID" value="BBE16329.1"/>
    <property type="molecule type" value="Genomic_DNA"/>
</dbReference>
<feature type="domain" description="Protein FecR C-terminal" evidence="3">
    <location>
        <begin position="264"/>
        <end position="324"/>
    </location>
</feature>
<accession>A0A5K7S4A2</accession>
<feature type="domain" description="FecR protein" evidence="2">
    <location>
        <begin position="126"/>
        <end position="215"/>
    </location>
</feature>
<dbReference type="InterPro" id="IPR006860">
    <property type="entry name" value="FecR"/>
</dbReference>
<evidence type="ECO:0000313" key="4">
    <source>
        <dbReference type="EMBL" id="BBE16329.1"/>
    </source>
</evidence>
<organism evidence="4 5">
    <name type="scientific">Aquipluma nitroreducens</name>
    <dbReference type="NCBI Taxonomy" id="2010828"/>
    <lineage>
        <taxon>Bacteria</taxon>
        <taxon>Pseudomonadati</taxon>
        <taxon>Bacteroidota</taxon>
        <taxon>Bacteroidia</taxon>
        <taxon>Marinilabiliales</taxon>
        <taxon>Prolixibacteraceae</taxon>
        <taxon>Aquipluma</taxon>
    </lineage>
</organism>
<dbReference type="PANTHER" id="PTHR30273:SF2">
    <property type="entry name" value="PROTEIN FECR"/>
    <property type="match status" value="1"/>
</dbReference>